<dbReference type="EMBL" id="HBJA01063709">
    <property type="protein sequence ID" value="CAE0811351.1"/>
    <property type="molecule type" value="Transcribed_RNA"/>
</dbReference>
<protein>
    <submittedName>
        <fullName evidence="1">Uncharacterized protein</fullName>
    </submittedName>
</protein>
<sequence length="118" mass="12190">MGDTGSGDCFSRNQLTKLRSFSSSIRGLEVLGVGRKTGSGNWDGGMGERRQQSLAMPAPLMAAGTQQAAGWCSRREDPKGVWHWAASLGCPQPGRKTKGRALAAVTVRLVSGGGGSGG</sequence>
<name>A0A7S4FSK7_9EUGL</name>
<gene>
    <name evidence="1" type="ORF">EGYM00163_LOCUS22499</name>
</gene>
<dbReference type="AlphaFoldDB" id="A0A7S4FSK7"/>
<reference evidence="1" key="1">
    <citation type="submission" date="2021-01" db="EMBL/GenBank/DDBJ databases">
        <authorList>
            <person name="Corre E."/>
            <person name="Pelletier E."/>
            <person name="Niang G."/>
            <person name="Scheremetjew M."/>
            <person name="Finn R."/>
            <person name="Kale V."/>
            <person name="Holt S."/>
            <person name="Cochrane G."/>
            <person name="Meng A."/>
            <person name="Brown T."/>
            <person name="Cohen L."/>
        </authorList>
    </citation>
    <scope>NUCLEOTIDE SEQUENCE</scope>
    <source>
        <strain evidence="1">CCMP1594</strain>
    </source>
</reference>
<proteinExistence type="predicted"/>
<evidence type="ECO:0000313" key="1">
    <source>
        <dbReference type="EMBL" id="CAE0811351.1"/>
    </source>
</evidence>
<accession>A0A7S4FSK7</accession>
<organism evidence="1">
    <name type="scientific">Eutreptiella gymnastica</name>
    <dbReference type="NCBI Taxonomy" id="73025"/>
    <lineage>
        <taxon>Eukaryota</taxon>
        <taxon>Discoba</taxon>
        <taxon>Euglenozoa</taxon>
        <taxon>Euglenida</taxon>
        <taxon>Spirocuta</taxon>
        <taxon>Euglenophyceae</taxon>
        <taxon>Eutreptiales</taxon>
        <taxon>Eutreptiaceae</taxon>
        <taxon>Eutreptiella</taxon>
    </lineage>
</organism>